<evidence type="ECO:0000313" key="2">
    <source>
        <dbReference type="EMBL" id="TDD42069.1"/>
    </source>
</evidence>
<dbReference type="RefSeq" id="WP_132178108.1">
    <property type="nucleotide sequence ID" value="NZ_SMKX01000296.1"/>
</dbReference>
<dbReference type="PANTHER" id="PTHR43798">
    <property type="entry name" value="MONOACYLGLYCEROL LIPASE"/>
    <property type="match status" value="1"/>
</dbReference>
<dbReference type="Pfam" id="PF00561">
    <property type="entry name" value="Abhydrolase_1"/>
    <property type="match status" value="1"/>
</dbReference>
<dbReference type="PRINTS" id="PR00111">
    <property type="entry name" value="ABHYDROLASE"/>
</dbReference>
<dbReference type="SUPFAM" id="SSF53474">
    <property type="entry name" value="alpha/beta-Hydrolases"/>
    <property type="match status" value="1"/>
</dbReference>
<accession>A0A4R4YE05</accession>
<dbReference type="OrthoDB" id="63519at2"/>
<dbReference type="AlphaFoldDB" id="A0A4R4YE05"/>
<dbReference type="Proteomes" id="UP000295124">
    <property type="component" value="Unassembled WGS sequence"/>
</dbReference>
<feature type="domain" description="AB hydrolase-1" evidence="1">
    <location>
        <begin position="19"/>
        <end position="118"/>
    </location>
</feature>
<dbReference type="EMBL" id="SMKX01000296">
    <property type="protein sequence ID" value="TDD42069.1"/>
    <property type="molecule type" value="Genomic_DNA"/>
</dbReference>
<protein>
    <submittedName>
        <fullName evidence="2">Alpha/beta hydrolase</fullName>
    </submittedName>
</protein>
<feature type="non-terminal residue" evidence="2">
    <location>
        <position position="1"/>
    </location>
</feature>
<organism evidence="2 3">
    <name type="scientific">Kribbella antibiotica</name>
    <dbReference type="NCBI Taxonomy" id="190195"/>
    <lineage>
        <taxon>Bacteria</taxon>
        <taxon>Bacillati</taxon>
        <taxon>Actinomycetota</taxon>
        <taxon>Actinomycetes</taxon>
        <taxon>Propionibacteriales</taxon>
        <taxon>Kribbellaceae</taxon>
        <taxon>Kribbella</taxon>
    </lineage>
</organism>
<dbReference type="GO" id="GO:0016787">
    <property type="term" value="F:hydrolase activity"/>
    <property type="evidence" value="ECO:0007669"/>
    <property type="project" value="UniProtKB-KW"/>
</dbReference>
<keyword evidence="3" id="KW-1185">Reference proteome</keyword>
<keyword evidence="2" id="KW-0378">Hydrolase</keyword>
<evidence type="ECO:0000313" key="3">
    <source>
        <dbReference type="Proteomes" id="UP000295124"/>
    </source>
</evidence>
<gene>
    <name evidence="2" type="ORF">E1263_42325</name>
</gene>
<comment type="caution">
    <text evidence="2">The sequence shown here is derived from an EMBL/GenBank/DDBJ whole genome shotgun (WGS) entry which is preliminary data.</text>
</comment>
<evidence type="ECO:0000259" key="1">
    <source>
        <dbReference type="Pfam" id="PF00561"/>
    </source>
</evidence>
<dbReference type="InterPro" id="IPR050266">
    <property type="entry name" value="AB_hydrolase_sf"/>
</dbReference>
<name>A0A4R4YE05_9ACTN</name>
<dbReference type="InterPro" id="IPR029058">
    <property type="entry name" value="AB_hydrolase_fold"/>
</dbReference>
<proteinExistence type="predicted"/>
<reference evidence="2 3" key="1">
    <citation type="submission" date="2019-03" db="EMBL/GenBank/DDBJ databases">
        <title>Draft genome sequences of novel Actinobacteria.</title>
        <authorList>
            <person name="Sahin N."/>
            <person name="Ay H."/>
            <person name="Saygin H."/>
        </authorList>
    </citation>
    <scope>NUCLEOTIDE SEQUENCE [LARGE SCALE GENOMIC DNA]</scope>
    <source>
        <strain evidence="2 3">JCM 13523</strain>
    </source>
</reference>
<dbReference type="InterPro" id="IPR000073">
    <property type="entry name" value="AB_hydrolase_1"/>
</dbReference>
<dbReference type="GO" id="GO:0016020">
    <property type="term" value="C:membrane"/>
    <property type="evidence" value="ECO:0007669"/>
    <property type="project" value="TreeGrafter"/>
</dbReference>
<sequence>DRGMRLAFREWGRPGGPGMVLLHGLTSDGSSFDGVVPALAERWRVLVPDQRGHGVTGPADEYSFELLAEDLGEFVEAQGLVRPVVVGHSMGAVAAYLYAARRPERIGALVLVESPPPFAQQRPVPERPEGALGYDWRARVELVGQVNAPGQGWFEELAKIRVPTLVIGGGPTSPFPQGQMRAMAGQVPGGRFCEIAVGHGVHREAPHEFVALLTEFLAGGDDGEVAGGADVRGGEAG</sequence>
<dbReference type="PANTHER" id="PTHR43798:SF33">
    <property type="entry name" value="HYDROLASE, PUTATIVE (AFU_ORTHOLOGUE AFUA_2G14860)-RELATED"/>
    <property type="match status" value="1"/>
</dbReference>
<dbReference type="Gene3D" id="3.40.50.1820">
    <property type="entry name" value="alpha/beta hydrolase"/>
    <property type="match status" value="1"/>
</dbReference>